<protein>
    <submittedName>
        <fullName evidence="3">FAD dependent oxidoreductase</fullName>
    </submittedName>
</protein>
<dbReference type="SUPFAM" id="SSF54373">
    <property type="entry name" value="FAD-linked reductases, C-terminal domain"/>
    <property type="match status" value="1"/>
</dbReference>
<dbReference type="InterPro" id="IPR036188">
    <property type="entry name" value="FAD/NAD-bd_sf"/>
</dbReference>
<dbReference type="SUPFAM" id="SSF51905">
    <property type="entry name" value="FAD/NAD(P)-binding domain"/>
    <property type="match status" value="1"/>
</dbReference>
<dbReference type="EMBL" id="FCOC02000002">
    <property type="protein sequence ID" value="SAL18718.1"/>
    <property type="molecule type" value="Genomic_DNA"/>
</dbReference>
<accession>A0A158FFU2</accession>
<dbReference type="Gene3D" id="3.50.50.60">
    <property type="entry name" value="FAD/NAD(P)-binding domain"/>
    <property type="match status" value="1"/>
</dbReference>
<sequence length="356" mass="38697">MSVAYGLARAGKRVTVMDQGDDVFRATRGNFGLVWVQGKGAAKPEYARWSLSSAALWPEFAAELTQRSGVEVQLSQVGGMRMSFSESELTRWAGDMDRIRDSLGVDYPYERLSAAEVRARIPEVGPEVAGAIFSPLDGHVSPLRLLRSLVQGFTNLGGKLTTGASVEAIDYRAGEFQVRTQKGLFSAGRIVLAAGLGNRTLAPMVGLHAPVEPVRGQILVTERMQPFLRYPTLHVRQTGEGVIQIGDSKEDVGFNDATTVKELGRIARNAERYFPLLKTVNVVRAWGALRVMTSDGYPIYDVSEKCPGAYLVTCHSGITLAAHHAGAISDWICGATEPDGIQSFRANRFHVQTSTN</sequence>
<evidence type="ECO:0000259" key="2">
    <source>
        <dbReference type="Pfam" id="PF01266"/>
    </source>
</evidence>
<dbReference type="Proteomes" id="UP000054893">
    <property type="component" value="Unassembled WGS sequence"/>
</dbReference>
<proteinExistence type="predicted"/>
<name>A0A158FFU2_CABSO</name>
<dbReference type="GO" id="GO:0005737">
    <property type="term" value="C:cytoplasm"/>
    <property type="evidence" value="ECO:0007669"/>
    <property type="project" value="TreeGrafter"/>
</dbReference>
<evidence type="ECO:0000313" key="4">
    <source>
        <dbReference type="Proteomes" id="UP000054893"/>
    </source>
</evidence>
<evidence type="ECO:0000256" key="1">
    <source>
        <dbReference type="ARBA" id="ARBA00023002"/>
    </source>
</evidence>
<organism evidence="3 4">
    <name type="scientific">Caballeronia sordidicola</name>
    <name type="common">Burkholderia sordidicola</name>
    <dbReference type="NCBI Taxonomy" id="196367"/>
    <lineage>
        <taxon>Bacteria</taxon>
        <taxon>Pseudomonadati</taxon>
        <taxon>Pseudomonadota</taxon>
        <taxon>Betaproteobacteria</taxon>
        <taxon>Burkholderiales</taxon>
        <taxon>Burkholderiaceae</taxon>
        <taxon>Caballeronia</taxon>
    </lineage>
</organism>
<gene>
    <name evidence="3" type="ORF">AWB64_01286</name>
</gene>
<dbReference type="PANTHER" id="PTHR13847">
    <property type="entry name" value="SARCOSINE DEHYDROGENASE-RELATED"/>
    <property type="match status" value="1"/>
</dbReference>
<reference evidence="3 4" key="1">
    <citation type="submission" date="2016-01" db="EMBL/GenBank/DDBJ databases">
        <authorList>
            <person name="Oliw E.H."/>
        </authorList>
    </citation>
    <scope>NUCLEOTIDE SEQUENCE [LARGE SCALE GENOMIC DNA]</scope>
    <source>
        <strain evidence="3">LMG 22029</strain>
    </source>
</reference>
<dbReference type="GO" id="GO:0016491">
    <property type="term" value="F:oxidoreductase activity"/>
    <property type="evidence" value="ECO:0007669"/>
    <property type="project" value="UniProtKB-KW"/>
</dbReference>
<keyword evidence="1" id="KW-0560">Oxidoreductase</keyword>
<dbReference type="Gene3D" id="3.30.9.10">
    <property type="entry name" value="D-Amino Acid Oxidase, subunit A, domain 2"/>
    <property type="match status" value="1"/>
</dbReference>
<evidence type="ECO:0000313" key="3">
    <source>
        <dbReference type="EMBL" id="SAL18718.1"/>
    </source>
</evidence>
<dbReference type="Pfam" id="PF01266">
    <property type="entry name" value="DAO"/>
    <property type="match status" value="1"/>
</dbReference>
<dbReference type="AlphaFoldDB" id="A0A158FFU2"/>
<dbReference type="InterPro" id="IPR006076">
    <property type="entry name" value="FAD-dep_OxRdtase"/>
</dbReference>
<feature type="domain" description="FAD dependent oxidoreductase" evidence="2">
    <location>
        <begin position="2"/>
        <end position="331"/>
    </location>
</feature>